<dbReference type="PROSITE" id="PS50109">
    <property type="entry name" value="HIS_KIN"/>
    <property type="match status" value="1"/>
</dbReference>
<dbReference type="Gene3D" id="2.30.30.40">
    <property type="entry name" value="SH3 Domains"/>
    <property type="match status" value="1"/>
</dbReference>
<dbReference type="SMART" id="SM00448">
    <property type="entry name" value="REC"/>
    <property type="match status" value="1"/>
</dbReference>
<dbReference type="InterPro" id="IPR036061">
    <property type="entry name" value="CheW-like_dom_sf"/>
</dbReference>
<evidence type="ECO:0000259" key="11">
    <source>
        <dbReference type="PROSITE" id="PS50851"/>
    </source>
</evidence>
<dbReference type="Gene3D" id="3.40.50.2300">
    <property type="match status" value="1"/>
</dbReference>
<dbReference type="InterPro" id="IPR036641">
    <property type="entry name" value="HPT_dom_sf"/>
</dbReference>
<evidence type="ECO:0000256" key="7">
    <source>
        <dbReference type="PROSITE-ProRule" id="PRU00110"/>
    </source>
</evidence>
<name>E0U5M1_GLOV7</name>
<evidence type="ECO:0000256" key="6">
    <source>
        <dbReference type="ARBA" id="ARBA00023012"/>
    </source>
</evidence>
<dbReference type="Proteomes" id="UP000008206">
    <property type="component" value="Chromosome"/>
</dbReference>
<dbReference type="STRING" id="497965.Cyan7822_2771"/>
<dbReference type="Pfam" id="PF01584">
    <property type="entry name" value="CheW"/>
    <property type="match status" value="1"/>
</dbReference>
<feature type="modified residue" description="4-aspartylphosphate" evidence="8">
    <location>
        <position position="757"/>
    </location>
</feature>
<feature type="domain" description="Response regulatory" evidence="10">
    <location>
        <begin position="708"/>
        <end position="824"/>
    </location>
</feature>
<comment type="catalytic activity">
    <reaction evidence="1">
        <text>ATP + protein L-histidine = ADP + protein N-phospho-L-histidine.</text>
        <dbReference type="EC" id="2.7.13.3"/>
    </reaction>
</comment>
<evidence type="ECO:0000256" key="2">
    <source>
        <dbReference type="ARBA" id="ARBA00012438"/>
    </source>
</evidence>
<protein>
    <recommendedName>
        <fullName evidence="2">histidine kinase</fullName>
        <ecNumber evidence="2">2.7.13.3</ecNumber>
    </recommendedName>
</protein>
<dbReference type="InterPro" id="IPR036890">
    <property type="entry name" value="HATPase_C_sf"/>
</dbReference>
<dbReference type="Pfam" id="PF01627">
    <property type="entry name" value="Hpt"/>
    <property type="match status" value="1"/>
</dbReference>
<dbReference type="SUPFAM" id="SSF52172">
    <property type="entry name" value="CheY-like"/>
    <property type="match status" value="1"/>
</dbReference>
<evidence type="ECO:0000313" key="13">
    <source>
        <dbReference type="EMBL" id="ADN14734.1"/>
    </source>
</evidence>
<feature type="domain" description="CheW-like" evidence="11">
    <location>
        <begin position="550"/>
        <end position="684"/>
    </location>
</feature>
<dbReference type="CDD" id="cd00088">
    <property type="entry name" value="HPT"/>
    <property type="match status" value="1"/>
</dbReference>
<dbReference type="GO" id="GO:0000160">
    <property type="term" value="P:phosphorelay signal transduction system"/>
    <property type="evidence" value="ECO:0007669"/>
    <property type="project" value="UniProtKB-KW"/>
</dbReference>
<feature type="domain" description="HPt" evidence="12">
    <location>
        <begin position="5"/>
        <end position="123"/>
    </location>
</feature>
<dbReference type="Gene3D" id="3.30.565.10">
    <property type="entry name" value="Histidine kinase-like ATPase, C-terminal domain"/>
    <property type="match status" value="1"/>
</dbReference>
<dbReference type="PROSITE" id="PS50894">
    <property type="entry name" value="HPT"/>
    <property type="match status" value="1"/>
</dbReference>
<dbReference type="SMART" id="SM00260">
    <property type="entry name" value="CheW"/>
    <property type="match status" value="1"/>
</dbReference>
<dbReference type="AlphaFoldDB" id="E0U5M1"/>
<dbReference type="Pfam" id="PF00072">
    <property type="entry name" value="Response_reg"/>
    <property type="match status" value="1"/>
</dbReference>
<evidence type="ECO:0000256" key="5">
    <source>
        <dbReference type="ARBA" id="ARBA00022777"/>
    </source>
</evidence>
<evidence type="ECO:0000313" key="14">
    <source>
        <dbReference type="Proteomes" id="UP000008206"/>
    </source>
</evidence>
<dbReference type="KEGG" id="cyj:Cyan7822_2771"/>
<dbReference type="EC" id="2.7.13.3" evidence="2"/>
<dbReference type="OrthoDB" id="291966at2"/>
<keyword evidence="14" id="KW-1185">Reference proteome</keyword>
<dbReference type="InterPro" id="IPR002545">
    <property type="entry name" value="CheW-lke_dom"/>
</dbReference>
<dbReference type="PRINTS" id="PR00344">
    <property type="entry name" value="BCTRLSENSOR"/>
</dbReference>
<dbReference type="SMART" id="SM00073">
    <property type="entry name" value="HPT"/>
    <property type="match status" value="1"/>
</dbReference>
<dbReference type="InterPro" id="IPR011006">
    <property type="entry name" value="CheY-like_superfamily"/>
</dbReference>
<evidence type="ECO:0000256" key="1">
    <source>
        <dbReference type="ARBA" id="ARBA00000085"/>
    </source>
</evidence>
<proteinExistence type="predicted"/>
<dbReference type="InterPro" id="IPR001789">
    <property type="entry name" value="Sig_transdc_resp-reg_receiver"/>
</dbReference>
<dbReference type="GO" id="GO:0004673">
    <property type="term" value="F:protein histidine kinase activity"/>
    <property type="evidence" value="ECO:0007669"/>
    <property type="project" value="UniProtKB-EC"/>
</dbReference>
<gene>
    <name evidence="13" type="ordered locus">Cyan7822_2771</name>
</gene>
<evidence type="ECO:0000259" key="9">
    <source>
        <dbReference type="PROSITE" id="PS50109"/>
    </source>
</evidence>
<keyword evidence="3 8" id="KW-0597">Phosphoprotein</keyword>
<dbReference type="Pfam" id="PF02518">
    <property type="entry name" value="HATPase_c"/>
    <property type="match status" value="1"/>
</dbReference>
<dbReference type="eggNOG" id="COG0745">
    <property type="taxonomic scope" value="Bacteria"/>
</dbReference>
<keyword evidence="5 13" id="KW-0418">Kinase</keyword>
<dbReference type="SUPFAM" id="SSF50341">
    <property type="entry name" value="CheW-like"/>
    <property type="match status" value="1"/>
</dbReference>
<dbReference type="InterPro" id="IPR005467">
    <property type="entry name" value="His_kinase_dom"/>
</dbReference>
<dbReference type="PROSITE" id="PS50851">
    <property type="entry name" value="CHEW"/>
    <property type="match status" value="1"/>
</dbReference>
<dbReference type="GO" id="GO:0006935">
    <property type="term" value="P:chemotaxis"/>
    <property type="evidence" value="ECO:0007669"/>
    <property type="project" value="InterPro"/>
</dbReference>
<dbReference type="InterPro" id="IPR003594">
    <property type="entry name" value="HATPase_dom"/>
</dbReference>
<keyword evidence="6" id="KW-0902">Two-component regulatory system</keyword>
<dbReference type="RefSeq" id="WP_013322839.1">
    <property type="nucleotide sequence ID" value="NC_014501.1"/>
</dbReference>
<accession>E0U5M1</accession>
<dbReference type="InterPro" id="IPR004358">
    <property type="entry name" value="Sig_transdc_His_kin-like_C"/>
</dbReference>
<dbReference type="PANTHER" id="PTHR43395">
    <property type="entry name" value="SENSOR HISTIDINE KINASE CHEA"/>
    <property type="match status" value="1"/>
</dbReference>
<dbReference type="FunFam" id="3.30.565.10:FF:000016">
    <property type="entry name" value="Chemotaxis protein CheA, putative"/>
    <property type="match status" value="1"/>
</dbReference>
<feature type="domain" description="Histidine kinase" evidence="9">
    <location>
        <begin position="410"/>
        <end position="548"/>
    </location>
</feature>
<sequence length="828" mass="92784">MDSGFDTSKFSMLDLFSIEVETQTEILTDKLLALENHLRQSQIPSDLNLILEALMRASHSIKGAARVVQIEVAVKIAHLMEDCFTTAMNGTIPLNLSQIDQLLQGVDFLQQLSKVREKNLENWLSQHQQQAENIINALVIAPVAPQEQKQLNPAPQQEISPAIIEAKAYPVSSTSEDAIVIDTVLSNEVETDELEPKVFSSLAPQREEDQSYLDLSSLFLDQETLPTAQQVKETLSSALSLISTAPPDKTRFVRVSSDNLNRLMGLAGEALVEAGFLNPFADSLLNLKKKQLELSQLLEKLDSVLSKTHLTVETETYLKAIQQKERECRETLGERLVILEQFAYRSLNLCDRLYREVIASHLRPFSEGVQGFPRMVRDIAKQLNKSVKLEIIGKGTLVDRDILKKLEAPLTQMLRNAIDHGIEFPDERAALLKPSQGTIRLEAAHRFGMLCITLADDGRGIDLEQIRQRVIDKQLVKPDLAQQLTDNELLEFIFLPGFSTSAAVTEISGRGVGLNIAKTMVEEVGGNLQATTKPGKGISFHFQLPLTLSVIRTLLVEISGEPYAFPLTRIEQVVMLNAHEIFSLENRQYFSLNLQNIGLVRADQVLELSPSKVPSEVLSIIILSDQFNRYGLIVDRFLGERNLVIRPLDTRLGKIQDISAAALLEDGSPVLILDVLDLMRSIDKLFSSSEIKQAQYDFENNILEKPKRILVVDDSITVREMERKLLENHGYQVDLAMDGMEGWNAVISGDYDLIITDVDMPRMNGIKLVAQIKKHHQLQKIPVIIISYKERQEDRLQGLEAGADYYLTKSSFHDDTFINAVVDLIGKA</sequence>
<dbReference type="SUPFAM" id="SSF55874">
    <property type="entry name" value="ATPase domain of HSP90 chaperone/DNA topoisomerase II/histidine kinase"/>
    <property type="match status" value="1"/>
</dbReference>
<feature type="modified residue" description="Phosphohistidine" evidence="7">
    <location>
        <position position="59"/>
    </location>
</feature>
<dbReference type="HOGENOM" id="CLU_000650_3_6_3"/>
<dbReference type="eggNOG" id="COG0643">
    <property type="taxonomic scope" value="Bacteria"/>
</dbReference>
<dbReference type="InterPro" id="IPR008207">
    <property type="entry name" value="Sig_transdc_His_kin_Hpt_dom"/>
</dbReference>
<evidence type="ECO:0000259" key="12">
    <source>
        <dbReference type="PROSITE" id="PS50894"/>
    </source>
</evidence>
<evidence type="ECO:0000256" key="4">
    <source>
        <dbReference type="ARBA" id="ARBA00022679"/>
    </source>
</evidence>
<evidence type="ECO:0000256" key="3">
    <source>
        <dbReference type="ARBA" id="ARBA00022553"/>
    </source>
</evidence>
<dbReference type="PANTHER" id="PTHR43395:SF1">
    <property type="entry name" value="CHEMOTAXIS PROTEIN CHEA"/>
    <property type="match status" value="1"/>
</dbReference>
<dbReference type="SUPFAM" id="SSF47226">
    <property type="entry name" value="Histidine-containing phosphotransfer domain, HPT domain"/>
    <property type="match status" value="1"/>
</dbReference>
<keyword evidence="4" id="KW-0808">Transferase</keyword>
<dbReference type="PROSITE" id="PS50110">
    <property type="entry name" value="RESPONSE_REGULATORY"/>
    <property type="match status" value="1"/>
</dbReference>
<dbReference type="Gene3D" id="1.20.120.160">
    <property type="entry name" value="HPT domain"/>
    <property type="match status" value="1"/>
</dbReference>
<dbReference type="InterPro" id="IPR051315">
    <property type="entry name" value="Bact_Chemotaxis_CheA"/>
</dbReference>
<reference evidence="14" key="1">
    <citation type="journal article" date="2011" name="MBio">
        <title>Novel metabolic attributes of the genus Cyanothece, comprising a group of unicellular nitrogen-fixing Cyanobacteria.</title>
        <authorList>
            <person name="Bandyopadhyay A."/>
            <person name="Elvitigala T."/>
            <person name="Welsh E."/>
            <person name="Stockel J."/>
            <person name="Liberton M."/>
            <person name="Min H."/>
            <person name="Sherman L.A."/>
            <person name="Pakrasi H.B."/>
        </authorList>
    </citation>
    <scope>NUCLEOTIDE SEQUENCE [LARGE SCALE GENOMIC DNA]</scope>
    <source>
        <strain evidence="14">PCC 7822</strain>
    </source>
</reference>
<dbReference type="EMBL" id="CP002198">
    <property type="protein sequence ID" value="ADN14734.1"/>
    <property type="molecule type" value="Genomic_DNA"/>
</dbReference>
<evidence type="ECO:0000256" key="8">
    <source>
        <dbReference type="PROSITE-ProRule" id="PRU00169"/>
    </source>
</evidence>
<organism evidence="13 14">
    <name type="scientific">Gloeothece verrucosa (strain PCC 7822)</name>
    <name type="common">Cyanothece sp. (strain PCC 7822)</name>
    <dbReference type="NCBI Taxonomy" id="497965"/>
    <lineage>
        <taxon>Bacteria</taxon>
        <taxon>Bacillati</taxon>
        <taxon>Cyanobacteriota</taxon>
        <taxon>Cyanophyceae</taxon>
        <taxon>Oscillatoriophycideae</taxon>
        <taxon>Chroococcales</taxon>
        <taxon>Aphanothecaceae</taxon>
        <taxon>Gloeothece</taxon>
        <taxon>Gloeothece verrucosa</taxon>
    </lineage>
</organism>
<dbReference type="SMART" id="SM00387">
    <property type="entry name" value="HATPase_c"/>
    <property type="match status" value="1"/>
</dbReference>
<evidence type="ECO:0000259" key="10">
    <source>
        <dbReference type="PROSITE" id="PS50110"/>
    </source>
</evidence>